<evidence type="ECO:0000313" key="3">
    <source>
        <dbReference type="Proteomes" id="UP000322634"/>
    </source>
</evidence>
<evidence type="ECO:0008006" key="4">
    <source>
        <dbReference type="Google" id="ProtNLM"/>
    </source>
</evidence>
<dbReference type="AlphaFoldDB" id="A0A5D0U5S6"/>
<protein>
    <recommendedName>
        <fullName evidence="4">DivIVA domain-containing protein</fullName>
    </recommendedName>
</protein>
<evidence type="ECO:0000313" key="2">
    <source>
        <dbReference type="EMBL" id="TYC13758.1"/>
    </source>
</evidence>
<feature type="region of interest" description="Disordered" evidence="1">
    <location>
        <begin position="97"/>
        <end position="161"/>
    </location>
</feature>
<proteinExistence type="predicted"/>
<dbReference type="RefSeq" id="WP_148351304.1">
    <property type="nucleotide sequence ID" value="NZ_JBHSBF010000010.1"/>
</dbReference>
<gene>
    <name evidence="2" type="ORF">FXF65_19020</name>
</gene>
<dbReference type="EMBL" id="VSFF01000007">
    <property type="protein sequence ID" value="TYC13758.1"/>
    <property type="molecule type" value="Genomic_DNA"/>
</dbReference>
<feature type="compositionally biased region" description="Basic and acidic residues" evidence="1">
    <location>
        <begin position="132"/>
        <end position="144"/>
    </location>
</feature>
<accession>A0A5D0U5S6</accession>
<dbReference type="Proteomes" id="UP000322634">
    <property type="component" value="Unassembled WGS sequence"/>
</dbReference>
<evidence type="ECO:0000256" key="1">
    <source>
        <dbReference type="SAM" id="MobiDB-lite"/>
    </source>
</evidence>
<name>A0A5D0U5S6_9ACTN</name>
<comment type="caution">
    <text evidence="2">The sequence shown here is derived from an EMBL/GenBank/DDBJ whole genome shotgun (WGS) entry which is preliminary data.</text>
</comment>
<organism evidence="2 3">
    <name type="scientific">Actinomadura syzygii</name>
    <dbReference type="NCBI Taxonomy" id="1427538"/>
    <lineage>
        <taxon>Bacteria</taxon>
        <taxon>Bacillati</taxon>
        <taxon>Actinomycetota</taxon>
        <taxon>Actinomycetes</taxon>
        <taxon>Streptosporangiales</taxon>
        <taxon>Thermomonosporaceae</taxon>
        <taxon>Actinomadura</taxon>
    </lineage>
</organism>
<sequence length="161" mass="16967">MVVVLVLAGLAVLGAVVALAMGRGGELAGTHPDHPPLPLGADGRPVTGPDVVRLRLPRTVWGYQPQVTDEALRRLASALSERDARVASLERRLHDMRHRAGGGAAEPIGALHGLEDPAPRGPAVPNGTQPAPHDETRDETRDETWNETSGEQVGGPGEERS</sequence>
<reference evidence="2 3" key="1">
    <citation type="submission" date="2019-08" db="EMBL/GenBank/DDBJ databases">
        <title>Actinomadura sp. nov. CYP1-5 isolated from mountain soil.</title>
        <authorList>
            <person name="Songsumanus A."/>
            <person name="Kuncharoen N."/>
            <person name="Kudo T."/>
            <person name="Yuki M."/>
            <person name="Igarashi Y."/>
            <person name="Tanasupawat S."/>
        </authorList>
    </citation>
    <scope>NUCLEOTIDE SEQUENCE [LARGE SCALE GENOMIC DNA]</scope>
    <source>
        <strain evidence="2 3">GKU157</strain>
    </source>
</reference>
<dbReference type="OrthoDB" id="3541471at2"/>
<feature type="compositionally biased region" description="Gly residues" evidence="1">
    <location>
        <begin position="152"/>
        <end position="161"/>
    </location>
</feature>
<keyword evidence="3" id="KW-1185">Reference proteome</keyword>